<evidence type="ECO:0000313" key="10">
    <source>
        <dbReference type="Proteomes" id="UP000813444"/>
    </source>
</evidence>
<protein>
    <submittedName>
        <fullName evidence="9">Phosphatidic acid phosphatase type 2/haloperoxidase</fullName>
    </submittedName>
</protein>
<feature type="domain" description="Phosphatidic acid phosphatase type 2/haloperoxidase" evidence="8">
    <location>
        <begin position="120"/>
        <end position="298"/>
    </location>
</feature>
<dbReference type="EMBL" id="JAGPNK010000005">
    <property type="protein sequence ID" value="KAH7320674.1"/>
    <property type="molecule type" value="Genomic_DNA"/>
</dbReference>
<feature type="transmembrane region" description="Helical" evidence="7">
    <location>
        <begin position="21"/>
        <end position="41"/>
    </location>
</feature>
<evidence type="ECO:0000256" key="4">
    <source>
        <dbReference type="ARBA" id="ARBA00022989"/>
    </source>
</evidence>
<dbReference type="GO" id="GO:0046839">
    <property type="term" value="P:phospholipid dephosphorylation"/>
    <property type="evidence" value="ECO:0007669"/>
    <property type="project" value="TreeGrafter"/>
</dbReference>
<comment type="similarity">
    <text evidence="2">Belongs to the PA-phosphatase related phosphoesterase family.</text>
</comment>
<dbReference type="OrthoDB" id="8907274at2759"/>
<dbReference type="PANTHER" id="PTHR10165:SF154">
    <property type="entry name" value="PAP2 DOMAIN PROTEIN (AFU_ORTHOLOGUE AFUA_1G09730)"/>
    <property type="match status" value="1"/>
</dbReference>
<dbReference type="SUPFAM" id="SSF48317">
    <property type="entry name" value="Acid phosphatase/Vanadium-dependent haloperoxidase"/>
    <property type="match status" value="1"/>
</dbReference>
<dbReference type="GO" id="GO:0008195">
    <property type="term" value="F:phosphatidate phosphatase activity"/>
    <property type="evidence" value="ECO:0007669"/>
    <property type="project" value="TreeGrafter"/>
</dbReference>
<dbReference type="PANTHER" id="PTHR10165">
    <property type="entry name" value="LIPID PHOSPHATE PHOSPHATASE"/>
    <property type="match status" value="1"/>
</dbReference>
<feature type="transmembrane region" description="Helical" evidence="7">
    <location>
        <begin position="280"/>
        <end position="298"/>
    </location>
</feature>
<evidence type="ECO:0000256" key="2">
    <source>
        <dbReference type="ARBA" id="ARBA00008816"/>
    </source>
</evidence>
<feature type="compositionally biased region" description="Polar residues" evidence="6">
    <location>
        <begin position="352"/>
        <end position="379"/>
    </location>
</feature>
<dbReference type="Proteomes" id="UP000813444">
    <property type="component" value="Unassembled WGS sequence"/>
</dbReference>
<sequence>MASPRDKIMTQHHRSASMKVILSYVSHWLILIIVGIVSYIFDTLEPRKRPFAITDPSISFPYNESDTVPLWLLGILVGAVPFFLILTITFILVPGSTVPRHTPARLIWRRKLWEFHAGTLGFATAHVIAFFFTQGMKNLFGRPRPDLLDRCQPDVGNASLYIVGGFAGQSQDRQFYSPSICQQDDSSVLDDGFRSFPSGHSSASTAGLIYLCLFLANSGVSFPASSKPVYGRRPENATKVQSLRNQAAAPPLYLVTIALAPLALSIYISASRWFDFRHHGFDILFGYFIGLLAALYSFRCYHTPISRGAGWAWGPRSNDYAFWAGVGGTGYKTLSAEGGVSEWAGKDHGMPRQSQEPENNNGSSGRSRPQLSAQSSSASHVPCVAGNLDPYFDVEMQRIDNEPRSFDHRV</sequence>
<dbReference type="InterPro" id="IPR036938">
    <property type="entry name" value="PAP2/HPO_sf"/>
</dbReference>
<evidence type="ECO:0000313" key="9">
    <source>
        <dbReference type="EMBL" id="KAH7320674.1"/>
    </source>
</evidence>
<evidence type="ECO:0000256" key="7">
    <source>
        <dbReference type="SAM" id="Phobius"/>
    </source>
</evidence>
<keyword evidence="10" id="KW-1185">Reference proteome</keyword>
<keyword evidence="5 7" id="KW-0472">Membrane</keyword>
<feature type="transmembrane region" description="Helical" evidence="7">
    <location>
        <begin position="247"/>
        <end position="268"/>
    </location>
</feature>
<evidence type="ECO:0000256" key="1">
    <source>
        <dbReference type="ARBA" id="ARBA00004141"/>
    </source>
</evidence>
<organism evidence="9 10">
    <name type="scientific">Stachybotrys elegans</name>
    <dbReference type="NCBI Taxonomy" id="80388"/>
    <lineage>
        <taxon>Eukaryota</taxon>
        <taxon>Fungi</taxon>
        <taxon>Dikarya</taxon>
        <taxon>Ascomycota</taxon>
        <taxon>Pezizomycotina</taxon>
        <taxon>Sordariomycetes</taxon>
        <taxon>Hypocreomycetidae</taxon>
        <taxon>Hypocreales</taxon>
        <taxon>Stachybotryaceae</taxon>
        <taxon>Stachybotrys</taxon>
    </lineage>
</organism>
<evidence type="ECO:0000259" key="8">
    <source>
        <dbReference type="SMART" id="SM00014"/>
    </source>
</evidence>
<feature type="region of interest" description="Disordered" evidence="6">
    <location>
        <begin position="342"/>
        <end position="382"/>
    </location>
</feature>
<feature type="transmembrane region" description="Helical" evidence="7">
    <location>
        <begin position="207"/>
        <end position="226"/>
    </location>
</feature>
<dbReference type="InterPro" id="IPR000326">
    <property type="entry name" value="PAP2/HPO"/>
</dbReference>
<comment type="caution">
    <text evidence="9">The sequence shown here is derived from an EMBL/GenBank/DDBJ whole genome shotgun (WGS) entry which is preliminary data.</text>
</comment>
<feature type="transmembrane region" description="Helical" evidence="7">
    <location>
        <begin position="113"/>
        <end position="132"/>
    </location>
</feature>
<dbReference type="InterPro" id="IPR043216">
    <property type="entry name" value="PAP-like"/>
</dbReference>
<keyword evidence="4 7" id="KW-1133">Transmembrane helix</keyword>
<dbReference type="GO" id="GO:0006644">
    <property type="term" value="P:phospholipid metabolic process"/>
    <property type="evidence" value="ECO:0007669"/>
    <property type="project" value="InterPro"/>
</dbReference>
<keyword evidence="3 7" id="KW-0812">Transmembrane</keyword>
<gene>
    <name evidence="9" type="ORF">B0I35DRAFT_407738</name>
</gene>
<evidence type="ECO:0000256" key="5">
    <source>
        <dbReference type="ARBA" id="ARBA00023136"/>
    </source>
</evidence>
<accession>A0A8K0WRR0</accession>
<evidence type="ECO:0000256" key="3">
    <source>
        <dbReference type="ARBA" id="ARBA00022692"/>
    </source>
</evidence>
<dbReference type="Pfam" id="PF01569">
    <property type="entry name" value="PAP2"/>
    <property type="match status" value="1"/>
</dbReference>
<dbReference type="CDD" id="cd03390">
    <property type="entry name" value="PAP2_containing_1_like"/>
    <property type="match status" value="1"/>
</dbReference>
<proteinExistence type="inferred from homology"/>
<dbReference type="Gene3D" id="1.20.144.10">
    <property type="entry name" value="Phosphatidic acid phosphatase type 2/haloperoxidase"/>
    <property type="match status" value="1"/>
</dbReference>
<name>A0A8K0WRR0_9HYPO</name>
<comment type="subcellular location">
    <subcellularLocation>
        <location evidence="1">Membrane</location>
        <topology evidence="1">Multi-pass membrane protein</topology>
    </subcellularLocation>
</comment>
<dbReference type="SMART" id="SM00014">
    <property type="entry name" value="acidPPc"/>
    <property type="match status" value="1"/>
</dbReference>
<dbReference type="GO" id="GO:0016020">
    <property type="term" value="C:membrane"/>
    <property type="evidence" value="ECO:0007669"/>
    <property type="project" value="UniProtKB-SubCell"/>
</dbReference>
<reference evidence="9" key="1">
    <citation type="journal article" date="2021" name="Nat. Commun.">
        <title>Genetic determinants of endophytism in the Arabidopsis root mycobiome.</title>
        <authorList>
            <person name="Mesny F."/>
            <person name="Miyauchi S."/>
            <person name="Thiergart T."/>
            <person name="Pickel B."/>
            <person name="Atanasova L."/>
            <person name="Karlsson M."/>
            <person name="Huettel B."/>
            <person name="Barry K.W."/>
            <person name="Haridas S."/>
            <person name="Chen C."/>
            <person name="Bauer D."/>
            <person name="Andreopoulos W."/>
            <person name="Pangilinan J."/>
            <person name="LaButti K."/>
            <person name="Riley R."/>
            <person name="Lipzen A."/>
            <person name="Clum A."/>
            <person name="Drula E."/>
            <person name="Henrissat B."/>
            <person name="Kohler A."/>
            <person name="Grigoriev I.V."/>
            <person name="Martin F.M."/>
            <person name="Hacquard S."/>
        </authorList>
    </citation>
    <scope>NUCLEOTIDE SEQUENCE</scope>
    <source>
        <strain evidence="9">MPI-CAGE-CH-0235</strain>
    </source>
</reference>
<evidence type="ECO:0000256" key="6">
    <source>
        <dbReference type="SAM" id="MobiDB-lite"/>
    </source>
</evidence>
<feature type="transmembrane region" description="Helical" evidence="7">
    <location>
        <begin position="70"/>
        <end position="93"/>
    </location>
</feature>
<dbReference type="AlphaFoldDB" id="A0A8K0WRR0"/>